<gene>
    <name evidence="13" type="ORF">KOW79_002477</name>
</gene>
<evidence type="ECO:0000256" key="5">
    <source>
        <dbReference type="ARBA" id="ARBA00022989"/>
    </source>
</evidence>
<evidence type="ECO:0000256" key="4">
    <source>
        <dbReference type="ARBA" id="ARBA00022692"/>
    </source>
</evidence>
<evidence type="ECO:0000313" key="13">
    <source>
        <dbReference type="EMBL" id="KAG7334070.1"/>
    </source>
</evidence>
<dbReference type="InterPro" id="IPR036770">
    <property type="entry name" value="Ankyrin_rpt-contain_sf"/>
</dbReference>
<dbReference type="InterPro" id="IPR001594">
    <property type="entry name" value="Palmitoyltrfase_DHHC"/>
</dbReference>
<keyword evidence="14" id="KW-1185">Reference proteome</keyword>
<dbReference type="Gene3D" id="1.25.40.20">
    <property type="entry name" value="Ankyrin repeat-containing domain"/>
    <property type="match status" value="2"/>
</dbReference>
<dbReference type="AlphaFoldDB" id="A0A9D3ST25"/>
<evidence type="ECO:0000259" key="12">
    <source>
        <dbReference type="PROSITE" id="PS50238"/>
    </source>
</evidence>
<reference evidence="13 14" key="1">
    <citation type="submission" date="2021-06" db="EMBL/GenBank/DDBJ databases">
        <title>Chromosome-level genome assembly of the red-tail catfish (Hemibagrus wyckioides).</title>
        <authorList>
            <person name="Shao F."/>
        </authorList>
    </citation>
    <scope>NUCLEOTIDE SEQUENCE [LARGE SCALE GENOMIC DNA]</scope>
    <source>
        <strain evidence="13">EC202008001</strain>
        <tissue evidence="13">Blood</tissue>
    </source>
</reference>
<dbReference type="PROSITE" id="PS50003">
    <property type="entry name" value="PH_DOMAIN"/>
    <property type="match status" value="1"/>
</dbReference>
<feature type="repeat" description="ANK" evidence="8">
    <location>
        <begin position="72"/>
        <end position="104"/>
    </location>
</feature>
<name>A0A9D3ST25_9TELE</name>
<proteinExistence type="predicted"/>
<dbReference type="GO" id="GO:0005925">
    <property type="term" value="C:focal adhesion"/>
    <property type="evidence" value="ECO:0007669"/>
    <property type="project" value="TreeGrafter"/>
</dbReference>
<keyword evidence="7 10" id="KW-0472">Membrane</keyword>
<keyword evidence="8" id="KW-0040">ANK repeat</keyword>
<evidence type="ECO:0000256" key="7">
    <source>
        <dbReference type="ARBA" id="ARBA00023136"/>
    </source>
</evidence>
<evidence type="ECO:0000259" key="11">
    <source>
        <dbReference type="PROSITE" id="PS50003"/>
    </source>
</evidence>
<evidence type="ECO:0000256" key="9">
    <source>
        <dbReference type="SAM" id="Coils"/>
    </source>
</evidence>
<dbReference type="EMBL" id="JAHKSW010000003">
    <property type="protein sequence ID" value="KAG7334070.1"/>
    <property type="molecule type" value="Genomic_DNA"/>
</dbReference>
<dbReference type="InterPro" id="IPR001849">
    <property type="entry name" value="PH_domain"/>
</dbReference>
<feature type="transmembrane region" description="Helical" evidence="10">
    <location>
        <begin position="466"/>
        <end position="489"/>
    </location>
</feature>
<evidence type="ECO:0000256" key="3">
    <source>
        <dbReference type="ARBA" id="ARBA00022553"/>
    </source>
</evidence>
<feature type="transmembrane region" description="Helical" evidence="10">
    <location>
        <begin position="367"/>
        <end position="388"/>
    </location>
</feature>
<comment type="subcellular location">
    <subcellularLocation>
        <location evidence="1">Membrane</location>
        <topology evidence="1">Multi-pass membrane protein</topology>
    </subcellularLocation>
</comment>
<dbReference type="PROSITE" id="PS50216">
    <property type="entry name" value="DHHC"/>
    <property type="match status" value="1"/>
</dbReference>
<feature type="coiled-coil region" evidence="9">
    <location>
        <begin position="1189"/>
        <end position="1265"/>
    </location>
</feature>
<dbReference type="Pfam" id="PF01529">
    <property type="entry name" value="DHHC"/>
    <property type="match status" value="1"/>
</dbReference>
<feature type="transmembrane region" description="Helical" evidence="10">
    <location>
        <begin position="509"/>
        <end position="529"/>
    </location>
</feature>
<keyword evidence="5 10" id="KW-1133">Transmembrane helix</keyword>
<evidence type="ECO:0000256" key="8">
    <source>
        <dbReference type="PROSITE-ProRule" id="PRU00023"/>
    </source>
</evidence>
<dbReference type="SUPFAM" id="SSF50729">
    <property type="entry name" value="PH domain-like"/>
    <property type="match status" value="1"/>
</dbReference>
<dbReference type="SMART" id="SM00233">
    <property type="entry name" value="PH"/>
    <property type="match status" value="1"/>
</dbReference>
<dbReference type="GO" id="GO:0051056">
    <property type="term" value="P:regulation of small GTPase mediated signal transduction"/>
    <property type="evidence" value="ECO:0007669"/>
    <property type="project" value="UniProtKB-ARBA"/>
</dbReference>
<dbReference type="InterPro" id="IPR011993">
    <property type="entry name" value="PH-like_dom_sf"/>
</dbReference>
<dbReference type="Pfam" id="PF00023">
    <property type="entry name" value="Ank"/>
    <property type="match status" value="2"/>
</dbReference>
<evidence type="ECO:0000256" key="1">
    <source>
        <dbReference type="ARBA" id="ARBA00004141"/>
    </source>
</evidence>
<feature type="repeat" description="ANK" evidence="8">
    <location>
        <begin position="173"/>
        <end position="195"/>
    </location>
</feature>
<dbReference type="SMART" id="SM00324">
    <property type="entry name" value="RhoGAP"/>
    <property type="match status" value="1"/>
</dbReference>
<keyword evidence="3" id="KW-0597">Phosphoprotein</keyword>
<feature type="repeat" description="ANK" evidence="8">
    <location>
        <begin position="142"/>
        <end position="161"/>
    </location>
</feature>
<dbReference type="SMART" id="SM00248">
    <property type="entry name" value="ANK"/>
    <property type="match status" value="6"/>
</dbReference>
<evidence type="ECO:0000256" key="10">
    <source>
        <dbReference type="SAM" id="Phobius"/>
    </source>
</evidence>
<dbReference type="InterPro" id="IPR008936">
    <property type="entry name" value="Rho_GTPase_activation_prot"/>
</dbReference>
<organism evidence="13 14">
    <name type="scientific">Hemibagrus wyckioides</name>
    <dbReference type="NCBI Taxonomy" id="337641"/>
    <lineage>
        <taxon>Eukaryota</taxon>
        <taxon>Metazoa</taxon>
        <taxon>Chordata</taxon>
        <taxon>Craniata</taxon>
        <taxon>Vertebrata</taxon>
        <taxon>Euteleostomi</taxon>
        <taxon>Actinopterygii</taxon>
        <taxon>Neopterygii</taxon>
        <taxon>Teleostei</taxon>
        <taxon>Ostariophysi</taxon>
        <taxon>Siluriformes</taxon>
        <taxon>Bagridae</taxon>
        <taxon>Hemibagrus</taxon>
    </lineage>
</organism>
<dbReference type="SUPFAM" id="SSF48350">
    <property type="entry name" value="GTPase activation domain, GAP"/>
    <property type="match status" value="1"/>
</dbReference>
<dbReference type="GO" id="GO:0016409">
    <property type="term" value="F:palmitoyltransferase activity"/>
    <property type="evidence" value="ECO:0007669"/>
    <property type="project" value="InterPro"/>
</dbReference>
<dbReference type="PROSITE" id="PS50297">
    <property type="entry name" value="ANK_REP_REGION"/>
    <property type="match status" value="4"/>
</dbReference>
<dbReference type="SUPFAM" id="SSF48403">
    <property type="entry name" value="Ankyrin repeat"/>
    <property type="match status" value="1"/>
</dbReference>
<feature type="transmembrane region" description="Helical" evidence="10">
    <location>
        <begin position="249"/>
        <end position="270"/>
    </location>
</feature>
<dbReference type="Proteomes" id="UP000824219">
    <property type="component" value="Linkage Group LG03"/>
</dbReference>
<comment type="caution">
    <text evidence="13">The sequence shown here is derived from an EMBL/GenBank/DDBJ whole genome shotgun (WGS) entry which is preliminary data.</text>
</comment>
<feature type="transmembrane region" description="Helical" evidence="10">
    <location>
        <begin position="307"/>
        <end position="328"/>
    </location>
</feature>
<feature type="transmembrane region" description="Helical" evidence="10">
    <location>
        <begin position="340"/>
        <end position="361"/>
    </location>
</feature>
<dbReference type="PANTHER" id="PTHR15228">
    <property type="entry name" value="SPERMATHECAL PHYSIOLOGY VARIANT"/>
    <property type="match status" value="1"/>
</dbReference>
<evidence type="ECO:0008006" key="15">
    <source>
        <dbReference type="Google" id="ProtNLM"/>
    </source>
</evidence>
<keyword evidence="2" id="KW-0343">GTPase activation</keyword>
<dbReference type="OrthoDB" id="194358at2759"/>
<dbReference type="InterPro" id="IPR000198">
    <property type="entry name" value="RhoGAP_dom"/>
</dbReference>
<evidence type="ECO:0000256" key="2">
    <source>
        <dbReference type="ARBA" id="ARBA00022468"/>
    </source>
</evidence>
<dbReference type="GO" id="GO:0016020">
    <property type="term" value="C:membrane"/>
    <property type="evidence" value="ECO:0007669"/>
    <property type="project" value="UniProtKB-SubCell"/>
</dbReference>
<evidence type="ECO:0000256" key="6">
    <source>
        <dbReference type="ARBA" id="ARBA00023054"/>
    </source>
</evidence>
<feature type="domain" description="Rho-GAP" evidence="12">
    <location>
        <begin position="743"/>
        <end position="937"/>
    </location>
</feature>
<keyword evidence="4 10" id="KW-0812">Transmembrane</keyword>
<dbReference type="InterPro" id="IPR051025">
    <property type="entry name" value="RhoGAP"/>
</dbReference>
<accession>A0A9D3ST25</accession>
<dbReference type="Gene3D" id="1.10.555.10">
    <property type="entry name" value="Rho GTPase activation protein"/>
    <property type="match status" value="1"/>
</dbReference>
<evidence type="ECO:0000313" key="14">
    <source>
        <dbReference type="Proteomes" id="UP000824219"/>
    </source>
</evidence>
<dbReference type="InterPro" id="IPR002110">
    <property type="entry name" value="Ankyrin_rpt"/>
</dbReference>
<sequence>MPLVTGGSGVFEAVQRGDGEQVALLVQQDRSILKQRGWGGFTALHFAALHGNRPIAELLLNSGADPNIPCDAGQTPFHFACRNGNISIMHKMMQHGADLRIVDQQGKTSLHHSVSGGNIVAMQYLWETTMFQFSDADNFLITPLHMAASTGNTDVVRYLLRENRCSADAVDHQGATALHVAAEKGAIEVCWLLLRSTGLHILHMKNHAGLTPLDLCSRGTTFRHQQLTKMLKQFINKPKDQKPRESYEMYYWTLLLPSVTGAVVLLIAAALGEKGGVLCGLLFPLLAKVTLSQYHRMSDYQRLPNPIYLGTLTAAIIHTIICFYYRILPDILHCYIQNASFIYCIKGVWIVLIHTTLKLSLTLLHIWPAYTVLNVSVLHFSVVLWLFWKLLTQHPGRLKAADADPTISSIADLVESNQNPSRFCIYCELFQVANCKHCRLCDLCVMDYDHHCLFLNRCVGQNNHRVFLLFVLAMIVAQLFFVSTAGYYLHWRSEVEKSLSWSSVAMREAWVLLLLIINALAILWETWLLSEQFNAISTGTTTYFRQGHHKKSSWSKLNLWLTVPTWRLQTSCEVCCEVGPGFLMKRTRSHQVQSTWKPIARSKSMVMGELTRASSRPSSPSLQEKALKTGWLKKQRSIMKNWQLRWFVLKTDQLYFYKDEEETKPQGCIPLHGCQVNELSANPDEPGRHLFEIVPGGTGEKDRSAPSHDAILLMANSQNDMEDWVKAIRRVIWAPFGGGIFGQHLEDTVQYERKFGTRLAPLLVEQCVDFIREQGLKEEGLFRMPGQANLVKELQDAFDCGGKPQFDSNTDVHTVASLLKLYLRELPEPVIPFNKYEDFLTCAQLLLKDEEVGLSELTKQVNTLPQANYNLLKYICKFLDEVQSHANENKMSVQNLATVFGPNILRAKIEDPVSMMEGTSQVQHLMTVLISEHERLYGGTEVETSTKQSQTSAQGQRGMVAWGSEEDIQHCPSSSQISSFPDHMGGSATSLDINTGMANNAKQAPQGKAGLLISPSKQAKSLPSWKYSFKSSSTRAQLPKIGGSSVDVSNSGNWLMNGLSSLRSHRRTSSGERVGKDSVMSHRLSTYDNVTASSVSVPSVASSPWSTSSCEISVVNSVSSETSALSSDKDKWIETRVEEKDITESSEALELCVSSTGCSEYGNVDSNVDESTDPDDNSQTLTSLITDLKDELKKQKINYEARIRRLEENSALLTQQVDRLEEELDQERKKYRMLEIKLRNSERAREDAENRNRLLQGEMEEFFSTLGDLTMGTRTNKM</sequence>
<dbReference type="GO" id="GO:0005096">
    <property type="term" value="F:GTPase activator activity"/>
    <property type="evidence" value="ECO:0007669"/>
    <property type="project" value="UniProtKB-KW"/>
</dbReference>
<dbReference type="PANTHER" id="PTHR15228:SF22">
    <property type="entry name" value="RHO GTPASE-ACTIVATING PROTEIN 22"/>
    <property type="match status" value="1"/>
</dbReference>
<dbReference type="PROSITE" id="PS50088">
    <property type="entry name" value="ANK_REPEAT"/>
    <property type="match status" value="4"/>
</dbReference>
<dbReference type="Pfam" id="PF00169">
    <property type="entry name" value="PH"/>
    <property type="match status" value="1"/>
</dbReference>
<feature type="domain" description="PH" evidence="11">
    <location>
        <begin position="625"/>
        <end position="733"/>
    </location>
</feature>
<feature type="repeat" description="ANK" evidence="8">
    <location>
        <begin position="39"/>
        <end position="71"/>
    </location>
</feature>
<dbReference type="Pfam" id="PF00620">
    <property type="entry name" value="RhoGAP"/>
    <property type="match status" value="1"/>
</dbReference>
<protein>
    <recommendedName>
        <fullName evidence="15">Rho GTPase-activating protein 22</fullName>
    </recommendedName>
</protein>
<dbReference type="CDD" id="cd04390">
    <property type="entry name" value="RhoGAP_ARHGAP22_24_25"/>
    <property type="match status" value="1"/>
</dbReference>
<dbReference type="PROSITE" id="PS50238">
    <property type="entry name" value="RHOGAP"/>
    <property type="match status" value="1"/>
</dbReference>
<dbReference type="GO" id="GO:0007165">
    <property type="term" value="P:signal transduction"/>
    <property type="evidence" value="ECO:0007669"/>
    <property type="project" value="InterPro"/>
</dbReference>
<dbReference type="Pfam" id="PF12796">
    <property type="entry name" value="Ank_2"/>
    <property type="match status" value="1"/>
</dbReference>
<dbReference type="Gene3D" id="2.30.29.30">
    <property type="entry name" value="Pleckstrin-homology domain (PH domain)/Phosphotyrosine-binding domain (PTB)"/>
    <property type="match status" value="1"/>
</dbReference>
<dbReference type="FunFam" id="1.10.555.10:FF:000015">
    <property type="entry name" value="rho GTPase-activating protein 25 isoform X1"/>
    <property type="match status" value="1"/>
</dbReference>
<keyword evidence="6 9" id="KW-0175">Coiled coil</keyword>